<dbReference type="AlphaFoldDB" id="A0A1H8UT59"/>
<dbReference type="EC" id="3.2.1.46" evidence="2"/>
<evidence type="ECO:0000256" key="2">
    <source>
        <dbReference type="ARBA" id="ARBA00012657"/>
    </source>
</evidence>
<dbReference type="Gene3D" id="3.20.20.70">
    <property type="entry name" value="Aldolase class I"/>
    <property type="match status" value="1"/>
</dbReference>
<feature type="chain" id="PRO_5039054788" description="galactosylceramidase" evidence="6">
    <location>
        <begin position="25"/>
        <end position="927"/>
    </location>
</feature>
<evidence type="ECO:0000259" key="7">
    <source>
        <dbReference type="SMART" id="SM00458"/>
    </source>
</evidence>
<dbReference type="Proteomes" id="UP000198582">
    <property type="component" value="Unassembled WGS sequence"/>
</dbReference>
<dbReference type="Pfam" id="PF02057">
    <property type="entry name" value="Glyco_hydro_59"/>
    <property type="match status" value="1"/>
</dbReference>
<dbReference type="Pfam" id="PF00652">
    <property type="entry name" value="Ricin_B_lectin"/>
    <property type="match status" value="2"/>
</dbReference>
<dbReference type="InterPro" id="IPR001286">
    <property type="entry name" value="Glyco_hydro_59"/>
</dbReference>
<dbReference type="GO" id="GO:0006683">
    <property type="term" value="P:galactosylceramide catabolic process"/>
    <property type="evidence" value="ECO:0007669"/>
    <property type="project" value="InterPro"/>
</dbReference>
<keyword evidence="9" id="KW-1185">Reference proteome</keyword>
<dbReference type="GO" id="GO:0016020">
    <property type="term" value="C:membrane"/>
    <property type="evidence" value="ECO:0007669"/>
    <property type="project" value="GOC"/>
</dbReference>
<evidence type="ECO:0000313" key="9">
    <source>
        <dbReference type="Proteomes" id="UP000198582"/>
    </source>
</evidence>
<dbReference type="Pfam" id="PF21708">
    <property type="entry name" value="Glyco_hydro_59_C"/>
    <property type="match status" value="1"/>
</dbReference>
<dbReference type="InterPro" id="IPR000772">
    <property type="entry name" value="Ricin_B_lectin"/>
</dbReference>
<keyword evidence="6" id="KW-0732">Signal</keyword>
<dbReference type="PROSITE" id="PS50231">
    <property type="entry name" value="RICIN_B_LECTIN"/>
    <property type="match status" value="2"/>
</dbReference>
<dbReference type="GO" id="GO:0004336">
    <property type="term" value="F:galactosylceramidase activity"/>
    <property type="evidence" value="ECO:0007669"/>
    <property type="project" value="UniProtKB-EC"/>
</dbReference>
<dbReference type="STRING" id="394193.SAMN04489732_103424"/>
<dbReference type="Gene3D" id="2.80.10.50">
    <property type="match status" value="2"/>
</dbReference>
<dbReference type="PANTHER" id="PTHR15172:SF1">
    <property type="entry name" value="GALACTOCEREBROSIDASE"/>
    <property type="match status" value="1"/>
</dbReference>
<dbReference type="GO" id="GO:0005764">
    <property type="term" value="C:lysosome"/>
    <property type="evidence" value="ECO:0007669"/>
    <property type="project" value="TreeGrafter"/>
</dbReference>
<proteinExistence type="inferred from homology"/>
<name>A0A1H8UT59_9PSEU</name>
<evidence type="ECO:0000256" key="6">
    <source>
        <dbReference type="SAM" id="SignalP"/>
    </source>
</evidence>
<keyword evidence="4" id="KW-0442">Lipid degradation</keyword>
<dbReference type="Gene3D" id="2.60.120.560">
    <property type="entry name" value="Exo-inulinase, domain 1"/>
    <property type="match status" value="1"/>
</dbReference>
<feature type="signal peptide" evidence="6">
    <location>
        <begin position="1"/>
        <end position="24"/>
    </location>
</feature>
<dbReference type="SUPFAM" id="SSF51445">
    <property type="entry name" value="(Trans)glycosidases"/>
    <property type="match status" value="1"/>
</dbReference>
<accession>A0A1H8UT59</accession>
<dbReference type="EMBL" id="FOEF01000003">
    <property type="protein sequence ID" value="SEP05758.1"/>
    <property type="molecule type" value="Genomic_DNA"/>
</dbReference>
<evidence type="ECO:0000256" key="3">
    <source>
        <dbReference type="ARBA" id="ARBA00022919"/>
    </source>
</evidence>
<dbReference type="InterPro" id="IPR017853">
    <property type="entry name" value="GH"/>
</dbReference>
<dbReference type="InterPro" id="IPR049162">
    <property type="entry name" value="GH59_C"/>
</dbReference>
<dbReference type="CDD" id="cd23418">
    <property type="entry name" value="beta-trefoil_Ricin_XLN-like"/>
    <property type="match status" value="2"/>
</dbReference>
<keyword evidence="3" id="KW-0746">Sphingolipid metabolism</keyword>
<sequence>MSRSRRLAPLWIMALLAGALPSTAAPVQADPAKPAATETAVTVDGAQGGRTFDGVGAISGGGANSRLLTDYPAAQQAEVLDYLFKPNYGASLQILKTEIGGDADSTDGSEPSVEHVKGQVNCNVGYGFWLMKQAKARNPGIKLAALAWAAPGWINGGFWSSDTIGYLITWLGCAKQNGLAIDYLGGWNERGHDVNWYIQLRSALDNAGYASVQIVGDDSGWGVADDMAANPAFDNAVSIIGAHYPCEGGDGGSANSCSSTETAKNNGKPLWASENGSIDMDAGAPALIRSITRGYVDAELTAYLNWPLVAALYPNLPFPTVGLATANSPWSGHYSLGENTWATAQVTQFAQPGWKFIDAGSGHLGGAESNGSYVTLKSPDGTDYSTVLETTTATAAQTADFTVKGGLSTGPVHVWATNVNHPSASTDFIHTQDITPAGGTYSLTMQPGYAYTVTTTTGQGKGVTNPPADHPLALPYSDNFDNDATSTEAKYLSDMQGSYEVRPCAAGRSGQCVQQVAPVKPIEWQEDSDAFTLAGDPAWSDYTVSADVDLQQAGTAELLGRANTQTRPQSHQAAYELRISDNGDWSIDKNTSAGNLSTLLSGTQAAPGLNSWHTLSLGFSGDEITAKVDGTTLGTVHDNSYPTGQIGLGVVGYQTDQFDNLSVTPNAAGSVSGFLKDQNSGLCADVPALSQANGTVVALWDCNGGANQGWTSTPAKQLMVYGSKCLDTAGGATADGTQAVIEDCSGSGSQQWTVEPDGSIVNAASGTCLDATGQSYENGTPLELWTCTGGANQRWARRSAAGPLRGRDSGRCVDVPAASRDDGAQPALWDCVGSDNQTWTSDESNHLTVYDTKCLGLIGGATADGTGVEIRGCDGSTTQQWRVHSDGTVFNVASGTCLDAKNAGTADSTPLEIWPCSGNGNQKWARG</sequence>
<evidence type="ECO:0000256" key="5">
    <source>
        <dbReference type="ARBA" id="ARBA00033098"/>
    </source>
</evidence>
<keyword evidence="8" id="KW-0378">Hydrolase</keyword>
<dbReference type="InterPro" id="IPR013785">
    <property type="entry name" value="Aldolase_TIM"/>
</dbReference>
<dbReference type="RefSeq" id="WP_218156742.1">
    <property type="nucleotide sequence ID" value="NZ_FOEF01000003.1"/>
</dbReference>
<feature type="domain" description="Ricin B lectin" evidence="7">
    <location>
        <begin position="672"/>
        <end position="798"/>
    </location>
</feature>
<feature type="domain" description="Ricin B lectin" evidence="7">
    <location>
        <begin position="799"/>
        <end position="927"/>
    </location>
</feature>
<evidence type="ECO:0000256" key="1">
    <source>
        <dbReference type="ARBA" id="ARBA00005637"/>
    </source>
</evidence>
<dbReference type="SUPFAM" id="SSF50370">
    <property type="entry name" value="Ricin B-like lectins"/>
    <property type="match status" value="2"/>
</dbReference>
<protein>
    <recommendedName>
        <fullName evidence="2">galactosylceramidase</fullName>
        <ecNumber evidence="2">3.2.1.46</ecNumber>
    </recommendedName>
    <alternativeName>
        <fullName evidence="5">Galactosylceramidase</fullName>
    </alternativeName>
</protein>
<dbReference type="InterPro" id="IPR035992">
    <property type="entry name" value="Ricin_B-like_lectins"/>
</dbReference>
<reference evidence="8 9" key="1">
    <citation type="submission" date="2016-10" db="EMBL/GenBank/DDBJ databases">
        <authorList>
            <person name="de Groot N.N."/>
        </authorList>
    </citation>
    <scope>NUCLEOTIDE SEQUENCE [LARGE SCALE GENOMIC DNA]</scope>
    <source>
        <strain evidence="8 9">DSM 44993</strain>
    </source>
</reference>
<dbReference type="InterPro" id="IPR049161">
    <property type="entry name" value="GH59_cat"/>
</dbReference>
<comment type="similarity">
    <text evidence="1">Belongs to the glycosyl hydrolase 59 family.</text>
</comment>
<dbReference type="SMART" id="SM00458">
    <property type="entry name" value="RICIN"/>
    <property type="match status" value="2"/>
</dbReference>
<keyword evidence="4" id="KW-0443">Lipid metabolism</keyword>
<dbReference type="PANTHER" id="PTHR15172">
    <property type="entry name" value="GALACTOCEREBROSIDASE"/>
    <property type="match status" value="1"/>
</dbReference>
<organism evidence="8 9">
    <name type="scientific">Amycolatopsis saalfeldensis</name>
    <dbReference type="NCBI Taxonomy" id="394193"/>
    <lineage>
        <taxon>Bacteria</taxon>
        <taxon>Bacillati</taxon>
        <taxon>Actinomycetota</taxon>
        <taxon>Actinomycetes</taxon>
        <taxon>Pseudonocardiales</taxon>
        <taxon>Pseudonocardiaceae</taxon>
        <taxon>Amycolatopsis</taxon>
    </lineage>
</organism>
<gene>
    <name evidence="8" type="ORF">SAMN04489732_103424</name>
</gene>
<evidence type="ECO:0000313" key="8">
    <source>
        <dbReference type="EMBL" id="SEP05758.1"/>
    </source>
</evidence>
<evidence type="ECO:0000256" key="4">
    <source>
        <dbReference type="ARBA" id="ARBA00022963"/>
    </source>
</evidence>
<dbReference type="Gene3D" id="3.20.20.80">
    <property type="entry name" value="Glycosidases"/>
    <property type="match status" value="1"/>
</dbReference>